<accession>A0A0F9T2F5</accession>
<proteinExistence type="predicted"/>
<gene>
    <name evidence="1" type="ORF">LCGC14_0401070</name>
</gene>
<comment type="caution">
    <text evidence="1">The sequence shown here is derived from an EMBL/GenBank/DDBJ whole genome shotgun (WGS) entry which is preliminary data.</text>
</comment>
<evidence type="ECO:0000313" key="1">
    <source>
        <dbReference type="EMBL" id="KKN73404.1"/>
    </source>
</evidence>
<protein>
    <submittedName>
        <fullName evidence="1">Uncharacterized protein</fullName>
    </submittedName>
</protein>
<sequence>MARNDLRVEIFTSGTTAVVDAADDFRRFQNMQFSTGYPGGLYLAAKMAVSRDIVKAWLLKGAQRLRILNGHQVVFEGQIESLERALLSDTQEILIYAVGYWGSLLASRRLRRLYADERTSADVWQERSGVDEVVETINIDRFDFENGTNQIKLLPQAGVNWGSADRIRIRYKAPAGETIHRMEFDCQFSEGSQVWTTKLQDVDDTEATLYSRTATGTDVNQSVEPAVGSTIIDMFLTSTNAQTSPANMDVFVDYRNIIVYAAKNHTPSSGKGTVDLTEITKDIRAEFSELSADEDLIASNTLALKPFIAPRYPTVADILSRASVYGDASQNRWATGIRGSHLASDALPLLFAEQYPALTGFDYAVRVDEPNLVPPFNITEGYIGSDENRVWNFIIVEFSDERGFSDWVTPDDDANLKDQTSIDDFGQRDYRLTIGHATQAVAVNAGRRFLTAHKDAAWSLRGPIAVQDFVRGAGGQQIPASEIQAGRRLKIENFLQDPATGADELIFLITKTDYVDDERVCNMTVGVPNSLDVYLAQRELVDERLLG</sequence>
<dbReference type="EMBL" id="LAZR01000344">
    <property type="protein sequence ID" value="KKN73404.1"/>
    <property type="molecule type" value="Genomic_DNA"/>
</dbReference>
<reference evidence="1" key="1">
    <citation type="journal article" date="2015" name="Nature">
        <title>Complex archaea that bridge the gap between prokaryotes and eukaryotes.</title>
        <authorList>
            <person name="Spang A."/>
            <person name="Saw J.H."/>
            <person name="Jorgensen S.L."/>
            <person name="Zaremba-Niedzwiedzka K."/>
            <person name="Martijn J."/>
            <person name="Lind A.E."/>
            <person name="van Eijk R."/>
            <person name="Schleper C."/>
            <person name="Guy L."/>
            <person name="Ettema T.J."/>
        </authorList>
    </citation>
    <scope>NUCLEOTIDE SEQUENCE</scope>
</reference>
<dbReference type="AlphaFoldDB" id="A0A0F9T2F5"/>
<name>A0A0F9T2F5_9ZZZZ</name>
<organism evidence="1">
    <name type="scientific">marine sediment metagenome</name>
    <dbReference type="NCBI Taxonomy" id="412755"/>
    <lineage>
        <taxon>unclassified sequences</taxon>
        <taxon>metagenomes</taxon>
        <taxon>ecological metagenomes</taxon>
    </lineage>
</organism>